<sequence>MISLSSLSTGDSWNYNAYGLRRVINFGDDTSDTGNYYAIKNKTEPSSNYYYKGRFSNNMVWPETLAQRLNIDIINYAYAFATADNRFFELSGKDKVPGCTQQVEKFLEDHPYEEFGGDDHIATFAFHGMELVHGNPDPDYAAEVTGECIAKLVNAKRMGHVVILANYPYDLVPRYRGDPRFKHYYAAKDTKMAEIIPTLKAKFPETMFHALDFQGIPQS</sequence>
<dbReference type="EMBL" id="QTSX02003798">
    <property type="protein sequence ID" value="KAJ9068049.1"/>
    <property type="molecule type" value="Genomic_DNA"/>
</dbReference>
<reference evidence="1" key="1">
    <citation type="submission" date="2022-04" db="EMBL/GenBank/DDBJ databases">
        <title>Genome of the entomopathogenic fungus Entomophthora muscae.</title>
        <authorList>
            <person name="Elya C."/>
            <person name="Lovett B.R."/>
            <person name="Lee E."/>
            <person name="Macias A.M."/>
            <person name="Hajek A.E."/>
            <person name="De Bivort B.L."/>
            <person name="Kasson M.T."/>
            <person name="De Fine Licht H.H."/>
            <person name="Stajich J.E."/>
        </authorList>
    </citation>
    <scope>NUCLEOTIDE SEQUENCE</scope>
    <source>
        <strain evidence="1">Berkeley</strain>
    </source>
</reference>
<keyword evidence="2" id="KW-1185">Reference proteome</keyword>
<accession>A0ACC2T076</accession>
<name>A0ACC2T076_9FUNG</name>
<comment type="caution">
    <text evidence="1">The sequence shown here is derived from an EMBL/GenBank/DDBJ whole genome shotgun (WGS) entry which is preliminary data.</text>
</comment>
<organism evidence="1 2">
    <name type="scientific">Entomophthora muscae</name>
    <dbReference type="NCBI Taxonomy" id="34485"/>
    <lineage>
        <taxon>Eukaryota</taxon>
        <taxon>Fungi</taxon>
        <taxon>Fungi incertae sedis</taxon>
        <taxon>Zoopagomycota</taxon>
        <taxon>Entomophthoromycotina</taxon>
        <taxon>Entomophthoromycetes</taxon>
        <taxon>Entomophthorales</taxon>
        <taxon>Entomophthoraceae</taxon>
        <taxon>Entomophthora</taxon>
    </lineage>
</organism>
<protein>
    <submittedName>
        <fullName evidence="1">Uncharacterized protein</fullName>
    </submittedName>
</protein>
<gene>
    <name evidence="1" type="ORF">DSO57_1032689</name>
</gene>
<dbReference type="Proteomes" id="UP001165960">
    <property type="component" value="Unassembled WGS sequence"/>
</dbReference>
<evidence type="ECO:0000313" key="2">
    <source>
        <dbReference type="Proteomes" id="UP001165960"/>
    </source>
</evidence>
<proteinExistence type="predicted"/>
<evidence type="ECO:0000313" key="1">
    <source>
        <dbReference type="EMBL" id="KAJ9068049.1"/>
    </source>
</evidence>